<dbReference type="EMBL" id="JAPDRP010000006">
    <property type="protein sequence ID" value="KAJ9646653.1"/>
    <property type="molecule type" value="Genomic_DNA"/>
</dbReference>
<proteinExistence type="predicted"/>
<gene>
    <name evidence="1" type="ORF">H2199_002702</name>
</gene>
<evidence type="ECO:0000313" key="1">
    <source>
        <dbReference type="EMBL" id="KAJ9646653.1"/>
    </source>
</evidence>
<sequence length="410" mass="45348">MALVTSDVGLQNMYDQVLSRLEGLLSQDGWNRWTSHLDNVDVAAALDLALIPLDSALLDLKFWGQSVGVAEGSLVKADERGGPLSITTRFIFKELLSDLEELDSVLFGPQPSLDGAKQQKEAHNATSVPSSGEGGQEAESASKNGWSESSHLFNDNEVIEERVSGRRRESATRHSTRKPALPPGPQQLRKGTSSAEVPDPDSLAGTGTEERNKSEQPTKQLKQGITPEAVASEPVAVGPTATERKSDDDWVWGGVAQNPSTLKKAKKDRKKEGLKESADIATNPRNNIETSDLPKDHPTRRSAWVQSEESEVDTSKSEKRPERIAEERPPKNDPWPLEVQPGPAAPRPRKGPVTFEAEDKWDRYSSNEEVGYHRVRFTNVDTGLLDEERIPWKFDPVRYVQCHLNRVISN</sequence>
<name>A0ACC2ZG85_9PEZI</name>
<dbReference type="Proteomes" id="UP001172680">
    <property type="component" value="Unassembled WGS sequence"/>
</dbReference>
<protein>
    <submittedName>
        <fullName evidence="1">Uncharacterized protein</fullName>
    </submittedName>
</protein>
<evidence type="ECO:0000313" key="2">
    <source>
        <dbReference type="Proteomes" id="UP001172680"/>
    </source>
</evidence>
<keyword evidence="2" id="KW-1185">Reference proteome</keyword>
<reference evidence="1" key="1">
    <citation type="submission" date="2022-10" db="EMBL/GenBank/DDBJ databases">
        <title>Culturing micro-colonial fungi from biological soil crusts in the Mojave desert and describing Neophaeococcomyces mojavensis, and introducing the new genera and species Taxawa tesnikishii.</title>
        <authorList>
            <person name="Kurbessoian T."/>
            <person name="Stajich J.E."/>
        </authorList>
    </citation>
    <scope>NUCLEOTIDE SEQUENCE</scope>
    <source>
        <strain evidence="1">JES_115</strain>
    </source>
</reference>
<comment type="caution">
    <text evidence="1">The sequence shown here is derived from an EMBL/GenBank/DDBJ whole genome shotgun (WGS) entry which is preliminary data.</text>
</comment>
<accession>A0ACC2ZG85</accession>
<organism evidence="1 2">
    <name type="scientific">Coniosporium tulheliwenetii</name>
    <dbReference type="NCBI Taxonomy" id="3383036"/>
    <lineage>
        <taxon>Eukaryota</taxon>
        <taxon>Fungi</taxon>
        <taxon>Dikarya</taxon>
        <taxon>Ascomycota</taxon>
        <taxon>Pezizomycotina</taxon>
        <taxon>Dothideomycetes</taxon>
        <taxon>Dothideomycetes incertae sedis</taxon>
        <taxon>Coniosporium</taxon>
    </lineage>
</organism>